<accession>A0ACC2PJM9</accession>
<organism evidence="1 2">
    <name type="scientific">Eretmocerus hayati</name>
    <dbReference type="NCBI Taxonomy" id="131215"/>
    <lineage>
        <taxon>Eukaryota</taxon>
        <taxon>Metazoa</taxon>
        <taxon>Ecdysozoa</taxon>
        <taxon>Arthropoda</taxon>
        <taxon>Hexapoda</taxon>
        <taxon>Insecta</taxon>
        <taxon>Pterygota</taxon>
        <taxon>Neoptera</taxon>
        <taxon>Endopterygota</taxon>
        <taxon>Hymenoptera</taxon>
        <taxon>Apocrita</taxon>
        <taxon>Proctotrupomorpha</taxon>
        <taxon>Chalcidoidea</taxon>
        <taxon>Aphelinidae</taxon>
        <taxon>Aphelininae</taxon>
        <taxon>Eretmocerus</taxon>
    </lineage>
</organism>
<gene>
    <name evidence="1" type="ORF">QAD02_018394</name>
</gene>
<evidence type="ECO:0000313" key="2">
    <source>
        <dbReference type="Proteomes" id="UP001239111"/>
    </source>
</evidence>
<keyword evidence="2" id="KW-1185">Reference proteome</keyword>
<comment type="caution">
    <text evidence="1">The sequence shown here is derived from an EMBL/GenBank/DDBJ whole genome shotgun (WGS) entry which is preliminary data.</text>
</comment>
<proteinExistence type="predicted"/>
<dbReference type="EMBL" id="CM056741">
    <property type="protein sequence ID" value="KAJ8682602.1"/>
    <property type="molecule type" value="Genomic_DNA"/>
</dbReference>
<protein>
    <submittedName>
        <fullName evidence="1">Uncharacterized protein</fullName>
    </submittedName>
</protein>
<reference evidence="1" key="1">
    <citation type="submission" date="2023-04" db="EMBL/GenBank/DDBJ databases">
        <title>A chromosome-level genome assembly of the parasitoid wasp Eretmocerus hayati.</title>
        <authorList>
            <person name="Zhong Y."/>
            <person name="Liu S."/>
            <person name="Liu Y."/>
        </authorList>
    </citation>
    <scope>NUCLEOTIDE SEQUENCE</scope>
    <source>
        <strain evidence="1">ZJU_SS_LIU_2023</strain>
    </source>
</reference>
<name>A0ACC2PJM9_9HYME</name>
<dbReference type="Proteomes" id="UP001239111">
    <property type="component" value="Chromosome 1"/>
</dbReference>
<evidence type="ECO:0000313" key="1">
    <source>
        <dbReference type="EMBL" id="KAJ8682602.1"/>
    </source>
</evidence>
<sequence>MQNARRGVVPRMPIDLNDAADILEDYDEFGPLYKGSLHAADGLTGNDWVVRVPDEAMQAVDQELDDAPFQVDIAEAVNDERAHEWYDLVEIDETSNDHNDRRSPDQSSEPESRRAFPQDFWARMMELSCTEARGMESMENFNVHQLFICLNSHELRQVTRECLLML</sequence>